<feature type="compositionally biased region" description="Basic and acidic residues" evidence="1">
    <location>
        <begin position="461"/>
        <end position="496"/>
    </location>
</feature>
<dbReference type="RefSeq" id="WP_145417604.1">
    <property type="nucleotide sequence ID" value="NZ_CP036526.1"/>
</dbReference>
<proteinExistence type="predicted"/>
<feature type="compositionally biased region" description="Basic and acidic residues" evidence="1">
    <location>
        <begin position="331"/>
        <end position="370"/>
    </location>
</feature>
<feature type="region of interest" description="Disordered" evidence="1">
    <location>
        <begin position="434"/>
        <end position="541"/>
    </location>
</feature>
<gene>
    <name evidence="2" type="ORF">K239x_20200</name>
</gene>
<protein>
    <recommendedName>
        <fullName evidence="4">Periplasmic folding chaperone</fullName>
    </recommendedName>
</protein>
<evidence type="ECO:0008006" key="4">
    <source>
        <dbReference type="Google" id="ProtNLM"/>
    </source>
</evidence>
<feature type="compositionally biased region" description="Basic and acidic residues" evidence="1">
    <location>
        <begin position="384"/>
        <end position="421"/>
    </location>
</feature>
<accession>A0A517NSJ4</accession>
<evidence type="ECO:0000256" key="1">
    <source>
        <dbReference type="SAM" id="MobiDB-lite"/>
    </source>
</evidence>
<evidence type="ECO:0000313" key="3">
    <source>
        <dbReference type="Proteomes" id="UP000319817"/>
    </source>
</evidence>
<sequence length="860" mass="94759">MSPFEIFRRNLKPAMVVLVGLSMFAFVVLPAMEQYLRSGASGGADAKLAEIDGVAINRSRVDNFTRNHQTTVRFLRELAEETIQRGGAPRTPGFAIDPQTKRVQQVGINDNPSEFGSVRTMQLASEANKAGFELDDTAIKSWLSKFTDGTMSDTEIIGLLAKTSRNSMGQFHLYEQLRSQLLASVYQQSGTAGLVTKQQQALTTPTQQWSNFLKLNRQATVAAYGLPVQDFYEKTNANPSASVIQAVYEEGKERFPNRQSPEPAFRKRDTATFEFVAADMKSFIDREVEKLSDDEIRAEYEKQLKGGAFEMPKFDREEVLKQAEEMKAAIEAKAAAEKEAAATEESPAEKSTEKMDEASETKADAAKATEPDTAAAKAMPAEDSPAKESPAKESPEADAPAKADTADAKKAAADTKAKLKKQVDDFQKEIETVREDAAAEADADQSSNTRTDNGVRLVAFQDDKKEAEKASDEAAKATEKAEAEADDKAAEMKEDSQATETAKASDDAKDSGDAKADAEKADDADAKDAEADAKEEAPKVKPFEEVRDEVARSMVRFTAGKKLDEAMTKVRSEMRLYFNKRAIFESNQSIGQDGEAPTKPDLEKMAADTGLVYGKIGPHDVSSISDEPIASSVEMGTSLRDRGPPFTAMMYGLPYMGQQMPKQQLYSPLGTVDTQAERSYITWKIDEKDAYIPELDEVKDEVIASIRMDEARDLARAAADELVDKIEKGEKLEDLVPEDKAFMYNTDLGPFSWMQSFGFGGAFLGNVPKLDSVGEEFMEKVFTTEQGKVGVAANLPERVIYIVQPIELQPTLEDLRERFKQPRDRMMASTLGNEDAGTVYQGFFESADKRTGFEYQVPEE</sequence>
<organism evidence="2 3">
    <name type="scientific">Stieleria marina</name>
    <dbReference type="NCBI Taxonomy" id="1930275"/>
    <lineage>
        <taxon>Bacteria</taxon>
        <taxon>Pseudomonadati</taxon>
        <taxon>Planctomycetota</taxon>
        <taxon>Planctomycetia</taxon>
        <taxon>Pirellulales</taxon>
        <taxon>Pirellulaceae</taxon>
        <taxon>Stieleria</taxon>
    </lineage>
</organism>
<dbReference type="OrthoDB" id="280375at2"/>
<dbReference type="EMBL" id="CP036526">
    <property type="protein sequence ID" value="QDT10066.1"/>
    <property type="molecule type" value="Genomic_DNA"/>
</dbReference>
<feature type="compositionally biased region" description="Basic and acidic residues" evidence="1">
    <location>
        <begin position="503"/>
        <end position="541"/>
    </location>
</feature>
<dbReference type="AlphaFoldDB" id="A0A517NSJ4"/>
<name>A0A517NSJ4_9BACT</name>
<evidence type="ECO:0000313" key="2">
    <source>
        <dbReference type="EMBL" id="QDT10066.1"/>
    </source>
</evidence>
<dbReference type="Proteomes" id="UP000319817">
    <property type="component" value="Chromosome"/>
</dbReference>
<feature type="region of interest" description="Disordered" evidence="1">
    <location>
        <begin position="331"/>
        <end position="421"/>
    </location>
</feature>
<reference evidence="2 3" key="1">
    <citation type="submission" date="2019-02" db="EMBL/GenBank/DDBJ databases">
        <title>Deep-cultivation of Planctomycetes and their phenomic and genomic characterization uncovers novel biology.</title>
        <authorList>
            <person name="Wiegand S."/>
            <person name="Jogler M."/>
            <person name="Boedeker C."/>
            <person name="Pinto D."/>
            <person name="Vollmers J."/>
            <person name="Rivas-Marin E."/>
            <person name="Kohn T."/>
            <person name="Peeters S.H."/>
            <person name="Heuer A."/>
            <person name="Rast P."/>
            <person name="Oberbeckmann S."/>
            <person name="Bunk B."/>
            <person name="Jeske O."/>
            <person name="Meyerdierks A."/>
            <person name="Storesund J.E."/>
            <person name="Kallscheuer N."/>
            <person name="Luecker S."/>
            <person name="Lage O.M."/>
            <person name="Pohl T."/>
            <person name="Merkel B.J."/>
            <person name="Hornburger P."/>
            <person name="Mueller R.-W."/>
            <person name="Bruemmer F."/>
            <person name="Labrenz M."/>
            <person name="Spormann A.M."/>
            <person name="Op den Camp H."/>
            <person name="Overmann J."/>
            <person name="Amann R."/>
            <person name="Jetten M.S.M."/>
            <person name="Mascher T."/>
            <person name="Medema M.H."/>
            <person name="Devos D.P."/>
            <person name="Kaster A.-K."/>
            <person name="Ovreas L."/>
            <person name="Rohde M."/>
            <person name="Galperin M.Y."/>
            <person name="Jogler C."/>
        </authorList>
    </citation>
    <scope>NUCLEOTIDE SEQUENCE [LARGE SCALE GENOMIC DNA]</scope>
    <source>
        <strain evidence="2 3">K23_9</strain>
    </source>
</reference>
<keyword evidence="3" id="KW-1185">Reference proteome</keyword>